<keyword evidence="8" id="KW-1185">Reference proteome</keyword>
<dbReference type="Gene3D" id="1.10.10.10">
    <property type="entry name" value="Winged helix-like DNA-binding domain superfamily/Winged helix DNA-binding domain"/>
    <property type="match status" value="1"/>
</dbReference>
<dbReference type="SMART" id="SM01043">
    <property type="entry name" value="BTAD"/>
    <property type="match status" value="1"/>
</dbReference>
<evidence type="ECO:0000313" key="7">
    <source>
        <dbReference type="EMBL" id="GIG43972.1"/>
    </source>
</evidence>
<evidence type="ECO:0000313" key="8">
    <source>
        <dbReference type="Proteomes" id="UP000660611"/>
    </source>
</evidence>
<dbReference type="Gene3D" id="3.40.50.1820">
    <property type="entry name" value="alpha/beta hydrolase"/>
    <property type="match status" value="1"/>
</dbReference>
<proteinExistence type="inferred from homology"/>
<keyword evidence="2" id="KW-0805">Transcription regulation</keyword>
<reference evidence="7" key="1">
    <citation type="submission" date="2021-01" db="EMBL/GenBank/DDBJ databases">
        <title>Whole genome shotgun sequence of Dactylosporangium siamense NBRC 106093.</title>
        <authorList>
            <person name="Komaki H."/>
            <person name="Tamura T."/>
        </authorList>
    </citation>
    <scope>NUCLEOTIDE SEQUENCE</scope>
    <source>
        <strain evidence="7">NBRC 106093</strain>
    </source>
</reference>
<sequence>MFLSFVMRSKLGSTLPGTDAVWMWSGCGPTLGSVLVRVLGTAGVQDPAPRLERKARELLSVLTVRAPAAVTLDELARLLWDDPPPSTVKTLRAHLSRIRAALQAADPSADVVRVGRDGYRLALAPDRTDVGQVAAARTRARLLLADGRPDGAAAVLAAARALWLGEPELPDTVAAAALRQGWRQERRLLVQEHLGCLAAGSDPGSALGELEQLTALDPLDEPLWVHYIRALHRADRQTEALRAAATARAALVAVGLDPSPAWHAAQADVLRSSVPVPSPAAPTPTVAVAVRYATGEDGSTAYTRLSDRGRDLVVLNPAMLTIDGLLDGTHARAALATLAGHAAVVCFDRRGIGLSDPLDRHRPPLDQWVEDVRRVLDALAIDRADLFANFDTGLVAIEFAARHPERVRSLVLAQCFPRYTRGAGYPFGLDAGTTETLIRDTVSPADPAQGMDSVVQAAPSLAADDDFRQWWNRIGRRAASPAVATAVRAVATGTDLRHRLPDVTAPTLVLHRRNCLNVDAGHATYLAANLPRAHLRTVAGTDALWFTDTGDLLRHTVDFLTS</sequence>
<dbReference type="PROSITE" id="PS51755">
    <property type="entry name" value="OMPR_PHOB"/>
    <property type="match status" value="1"/>
</dbReference>
<evidence type="ECO:0000259" key="6">
    <source>
        <dbReference type="PROSITE" id="PS51755"/>
    </source>
</evidence>
<dbReference type="SUPFAM" id="SSF46894">
    <property type="entry name" value="C-terminal effector domain of the bipartite response regulators"/>
    <property type="match status" value="1"/>
</dbReference>
<dbReference type="PANTHER" id="PTHR35807">
    <property type="entry name" value="TRANSCRIPTIONAL REGULATOR REDD-RELATED"/>
    <property type="match status" value="1"/>
</dbReference>
<dbReference type="SUPFAM" id="SSF53474">
    <property type="entry name" value="alpha/beta-Hydrolases"/>
    <property type="match status" value="1"/>
</dbReference>
<keyword evidence="4" id="KW-0804">Transcription</keyword>
<evidence type="ECO:0000256" key="4">
    <source>
        <dbReference type="ARBA" id="ARBA00023163"/>
    </source>
</evidence>
<dbReference type="GO" id="GO:0006355">
    <property type="term" value="P:regulation of DNA-templated transcription"/>
    <property type="evidence" value="ECO:0007669"/>
    <property type="project" value="InterPro"/>
</dbReference>
<comment type="similarity">
    <text evidence="1">Belongs to the AfsR/DnrI/RedD regulatory family.</text>
</comment>
<dbReference type="Pfam" id="PF00561">
    <property type="entry name" value="Abhydrolase_1"/>
    <property type="match status" value="1"/>
</dbReference>
<dbReference type="GO" id="GO:0003677">
    <property type="term" value="F:DNA binding"/>
    <property type="evidence" value="ECO:0007669"/>
    <property type="project" value="UniProtKB-UniRule"/>
</dbReference>
<evidence type="ECO:0000256" key="5">
    <source>
        <dbReference type="PROSITE-ProRule" id="PRU01091"/>
    </source>
</evidence>
<dbReference type="InterPro" id="IPR000073">
    <property type="entry name" value="AB_hydrolase_1"/>
</dbReference>
<dbReference type="InterPro" id="IPR005158">
    <property type="entry name" value="BTAD"/>
</dbReference>
<dbReference type="InterPro" id="IPR036388">
    <property type="entry name" value="WH-like_DNA-bd_sf"/>
</dbReference>
<evidence type="ECO:0000256" key="2">
    <source>
        <dbReference type="ARBA" id="ARBA00023015"/>
    </source>
</evidence>
<feature type="domain" description="OmpR/PhoB-type" evidence="6">
    <location>
        <begin position="19"/>
        <end position="123"/>
    </location>
</feature>
<dbReference type="GO" id="GO:0000160">
    <property type="term" value="P:phosphorelay signal transduction system"/>
    <property type="evidence" value="ECO:0007669"/>
    <property type="project" value="InterPro"/>
</dbReference>
<protein>
    <recommendedName>
        <fullName evidence="6">OmpR/PhoB-type domain-containing protein</fullName>
    </recommendedName>
</protein>
<dbReference type="Gene3D" id="1.25.40.10">
    <property type="entry name" value="Tetratricopeptide repeat domain"/>
    <property type="match status" value="1"/>
</dbReference>
<comment type="caution">
    <text evidence="7">The sequence shown here is derived from an EMBL/GenBank/DDBJ whole genome shotgun (WGS) entry which is preliminary data.</text>
</comment>
<evidence type="ECO:0000256" key="3">
    <source>
        <dbReference type="ARBA" id="ARBA00023125"/>
    </source>
</evidence>
<dbReference type="AlphaFoldDB" id="A0A919PGW4"/>
<dbReference type="Pfam" id="PF03704">
    <property type="entry name" value="BTAD"/>
    <property type="match status" value="1"/>
</dbReference>
<dbReference type="SUPFAM" id="SSF48452">
    <property type="entry name" value="TPR-like"/>
    <property type="match status" value="1"/>
</dbReference>
<dbReference type="Pfam" id="PF00486">
    <property type="entry name" value="Trans_reg_C"/>
    <property type="match status" value="1"/>
</dbReference>
<dbReference type="InterPro" id="IPR016032">
    <property type="entry name" value="Sig_transdc_resp-reg_C-effctor"/>
</dbReference>
<dbReference type="InterPro" id="IPR029058">
    <property type="entry name" value="AB_hydrolase_fold"/>
</dbReference>
<accession>A0A919PGW4</accession>
<dbReference type="InterPro" id="IPR051677">
    <property type="entry name" value="AfsR-DnrI-RedD_regulator"/>
</dbReference>
<dbReference type="GO" id="GO:0003824">
    <property type="term" value="F:catalytic activity"/>
    <property type="evidence" value="ECO:0007669"/>
    <property type="project" value="UniProtKB-ARBA"/>
</dbReference>
<organism evidence="7 8">
    <name type="scientific">Dactylosporangium siamense</name>
    <dbReference type="NCBI Taxonomy" id="685454"/>
    <lineage>
        <taxon>Bacteria</taxon>
        <taxon>Bacillati</taxon>
        <taxon>Actinomycetota</taxon>
        <taxon>Actinomycetes</taxon>
        <taxon>Micromonosporales</taxon>
        <taxon>Micromonosporaceae</taxon>
        <taxon>Dactylosporangium</taxon>
    </lineage>
</organism>
<gene>
    <name evidence="7" type="ORF">Dsi01nite_020130</name>
</gene>
<dbReference type="Proteomes" id="UP000660611">
    <property type="component" value="Unassembled WGS sequence"/>
</dbReference>
<dbReference type="InterPro" id="IPR001867">
    <property type="entry name" value="OmpR/PhoB-type_DNA-bd"/>
</dbReference>
<feature type="DNA-binding region" description="OmpR/PhoB-type" evidence="5">
    <location>
        <begin position="19"/>
        <end position="123"/>
    </location>
</feature>
<name>A0A919PGW4_9ACTN</name>
<dbReference type="SMART" id="SM00862">
    <property type="entry name" value="Trans_reg_C"/>
    <property type="match status" value="1"/>
</dbReference>
<dbReference type="InterPro" id="IPR011990">
    <property type="entry name" value="TPR-like_helical_dom_sf"/>
</dbReference>
<dbReference type="EMBL" id="BONQ01000029">
    <property type="protein sequence ID" value="GIG43972.1"/>
    <property type="molecule type" value="Genomic_DNA"/>
</dbReference>
<evidence type="ECO:0000256" key="1">
    <source>
        <dbReference type="ARBA" id="ARBA00005820"/>
    </source>
</evidence>
<dbReference type="PANTHER" id="PTHR35807:SF1">
    <property type="entry name" value="TRANSCRIPTIONAL REGULATOR REDD"/>
    <property type="match status" value="1"/>
</dbReference>
<keyword evidence="3 5" id="KW-0238">DNA-binding</keyword>